<evidence type="ECO:0000256" key="2">
    <source>
        <dbReference type="SAM" id="Phobius"/>
    </source>
</evidence>
<keyword evidence="5" id="KW-1185">Reference proteome</keyword>
<dbReference type="Pfam" id="PF13116">
    <property type="entry name" value="YhdP"/>
    <property type="match status" value="2"/>
</dbReference>
<keyword evidence="2" id="KW-0812">Transmembrane</keyword>
<accession>A0ABV8NV68</accession>
<evidence type="ECO:0000259" key="3">
    <source>
        <dbReference type="Pfam" id="PF13116"/>
    </source>
</evidence>
<feature type="compositionally biased region" description="Low complexity" evidence="1">
    <location>
        <begin position="324"/>
        <end position="358"/>
    </location>
</feature>
<dbReference type="Proteomes" id="UP001595848">
    <property type="component" value="Unassembled WGS sequence"/>
</dbReference>
<dbReference type="EMBL" id="JBHSBV010000001">
    <property type="protein sequence ID" value="MFC4199342.1"/>
    <property type="molecule type" value="Genomic_DNA"/>
</dbReference>
<proteinExistence type="predicted"/>
<evidence type="ECO:0000313" key="5">
    <source>
        <dbReference type="Proteomes" id="UP001595848"/>
    </source>
</evidence>
<gene>
    <name evidence="4" type="ORF">ACFOY1_00115</name>
</gene>
<feature type="transmembrane region" description="Helical" evidence="2">
    <location>
        <begin position="12"/>
        <end position="33"/>
    </location>
</feature>
<dbReference type="InterPro" id="IPR011836">
    <property type="entry name" value="YhdP"/>
</dbReference>
<evidence type="ECO:0000313" key="4">
    <source>
        <dbReference type="EMBL" id="MFC4199342.1"/>
    </source>
</evidence>
<feature type="domain" description="YhdP central" evidence="3">
    <location>
        <begin position="2"/>
        <end position="298"/>
    </location>
</feature>
<feature type="region of interest" description="Disordered" evidence="1">
    <location>
        <begin position="1250"/>
        <end position="1317"/>
    </location>
</feature>
<reference evidence="5" key="1">
    <citation type="journal article" date="2019" name="Int. J. Syst. Evol. Microbiol.">
        <title>The Global Catalogue of Microorganisms (GCM) 10K type strain sequencing project: providing services to taxonomists for standard genome sequencing and annotation.</title>
        <authorList>
            <consortium name="The Broad Institute Genomics Platform"/>
            <consortium name="The Broad Institute Genome Sequencing Center for Infectious Disease"/>
            <person name="Wu L."/>
            <person name="Ma J."/>
        </authorList>
    </citation>
    <scope>NUCLEOTIDE SEQUENCE [LARGE SCALE GENOMIC DNA]</scope>
    <source>
        <strain evidence="5">LMG 24813</strain>
    </source>
</reference>
<dbReference type="PANTHER" id="PTHR38690">
    <property type="entry name" value="PROTEASE-RELATED"/>
    <property type="match status" value="1"/>
</dbReference>
<feature type="domain" description="YhdP central" evidence="3">
    <location>
        <begin position="401"/>
        <end position="1254"/>
    </location>
</feature>
<dbReference type="InterPro" id="IPR025263">
    <property type="entry name" value="YhdP_central"/>
</dbReference>
<organism evidence="4 5">
    <name type="scientific">Candidimonas humi</name>
    <dbReference type="NCBI Taxonomy" id="683355"/>
    <lineage>
        <taxon>Bacteria</taxon>
        <taxon>Pseudomonadati</taxon>
        <taxon>Pseudomonadota</taxon>
        <taxon>Betaproteobacteria</taxon>
        <taxon>Burkholderiales</taxon>
        <taxon>Alcaligenaceae</taxon>
        <taxon>Candidimonas</taxon>
    </lineage>
</organism>
<comment type="caution">
    <text evidence="4">The sequence shown here is derived from an EMBL/GenBank/DDBJ whole genome shotgun (WGS) entry which is preliminary data.</text>
</comment>
<evidence type="ECO:0000256" key="1">
    <source>
        <dbReference type="SAM" id="MobiDB-lite"/>
    </source>
</evidence>
<sequence length="1317" mass="139710">MRHISGFVRILVRVALAVYLLLAVAALGLRYVVLPHIDTWRPYIERQLSTALDARVTLRHVAAEWKGLNPSLQLEGVDFTDGARNSSLHVPRIRAVLGWRSLLQGSLRFVLLEVSGMDLAVQRDASGRLQIPGYSFGSDAGGPVAGGDGAGLRWLAVQQQIVLRDATLRWDDQTRHAPELVLQHVTLKIHNQAQRHQFSLVATPPEALGGTLDVRGDFSTDGADAAPAWNGQVYAGMGRVRPLGWKPWFDLPENLESGEVSLKSWLDVRDSKPAHLVADIAVQHGRWSMGPQASVQSDASRLFLTGAWNAFERIFPQQGETEVAPAAGQTAAAAPAAPATPATPATQATPDAPASSATLAAQIGQASPAAPALATPASSSASPATVAGSVAATLAPAGPEIEFHFDTTGLRVEAGEVFVHPLSFDQVAVDGSLMRGADSALAVAVSGSRVVNQDMDARLHGSWREGGSGPAGIADIRGVFARASIDAIDDYLPSTVNLEARQWMAHGLVGGQILNAAVRVQGDMEYFPFGDHPGSGDFSIEGRYRDGIIDYLPPQGKKPGWPRLEDMRGTVTLHRVDLRLNADSATMRPVAGQQIALSGLKARIANLEHNSVLQIDGNSRAPAPAYLSLLGSTPLGGLLGGDFDQARAQGNWQVPIRFDIPLRHSEDTTVQGQILFDGGSVSLMPEMPDFRRVTGALDFSDRGMQADGLEAEFLGGSVNLTGGLGGGQPGLKLRGHATASALTQYVGLVGMKRLHGKFAYEALIQSSRGKPMKITADSTLQGLALDLPAPLAKSAAASLPLRVSWEAVPGGKEMRLAASLGADVSLQLLHVPGRKIPAYFRAGAVGIGLKPEVPAQGLAVAADYPQIDARAWDTVVDEFSTLLPHTPARKGPPVLPELQQLDLRAGLLRLRGLDLTQATFSARRPAPMQWRAEIQSSGTAGTIFWREAQGRIDGQVDAKFSRLTLGGGKDDDAGSQEQDAAKLDDRLDIPGVNLQAEHFSLYGHEMGRLSLTGVNESRGRLWRLEKLSLDGASTKLRGSGSWRLEGPDRGLTVDAQIDTTDIGAYMDQMGFKNTMSGGHGTIKGRLQWLNLPWEYRKSDLNGKLEFSLQKGRFSNINSKSARLLELLSLQSVRRLATLNFSFGSLLKDGFPFDNLRGTVAIAKGVMSTDNYRVTGPAGTIVIGGTTDLNTEKLDLQAVVVPNLDVSGAAIAAGIAVNPIIGIGAFLTQWLLRAPLSKAMTVQYRVTGDWNDPRIDEISQSGAAQSGKGAESAGKGPADQKTPAGQGTSDSSVPGTSAAGEGAQALPQAGARPAQSAH</sequence>
<dbReference type="RefSeq" id="WP_217962937.1">
    <property type="nucleotide sequence ID" value="NZ_JAHTBN010000001.1"/>
</dbReference>
<dbReference type="PANTHER" id="PTHR38690:SF1">
    <property type="entry name" value="PROTEASE"/>
    <property type="match status" value="1"/>
</dbReference>
<keyword evidence="2" id="KW-0472">Membrane</keyword>
<feature type="compositionally biased region" description="Polar residues" evidence="1">
    <location>
        <begin position="1282"/>
        <end position="1294"/>
    </location>
</feature>
<keyword evidence="2" id="KW-1133">Transmembrane helix</keyword>
<feature type="region of interest" description="Disordered" evidence="1">
    <location>
        <begin position="320"/>
        <end position="358"/>
    </location>
</feature>
<protein>
    <submittedName>
        <fullName evidence="4">YhdP family protein</fullName>
    </submittedName>
</protein>
<dbReference type="NCBIfam" id="TIGR02099">
    <property type="entry name" value="YhdP family protein"/>
    <property type="match status" value="1"/>
</dbReference>
<name>A0ABV8NV68_9BURK</name>